<evidence type="ECO:0000313" key="3">
    <source>
        <dbReference type="Proteomes" id="UP000005413"/>
    </source>
</evidence>
<proteinExistence type="predicted"/>
<dbReference type="InterPro" id="IPR029068">
    <property type="entry name" value="Glyas_Bleomycin-R_OHBP_Dase"/>
</dbReference>
<comment type="caution">
    <text evidence="2">The sequence shown here is derived from an EMBL/GenBank/DDBJ whole genome shotgun (WGS) entry which is preliminary data.</text>
</comment>
<evidence type="ECO:0000313" key="2">
    <source>
        <dbReference type="EMBL" id="EHJ09017.1"/>
    </source>
</evidence>
<dbReference type="Pfam" id="PF13468">
    <property type="entry name" value="Glyoxalase_3"/>
    <property type="match status" value="1"/>
</dbReference>
<name>G5JFM7_9STAP</name>
<gene>
    <name evidence="2" type="ORF">SS7213T_01196</name>
</gene>
<dbReference type="Gene3D" id="2.60.40.4320">
    <property type="match status" value="1"/>
</dbReference>
<evidence type="ECO:0000259" key="1">
    <source>
        <dbReference type="Pfam" id="PF13468"/>
    </source>
</evidence>
<dbReference type="Gene3D" id="3.10.180.10">
    <property type="entry name" value="2,3-Dihydroxybiphenyl 1,2-Dioxygenase, domain 1"/>
    <property type="match status" value="1"/>
</dbReference>
<keyword evidence="3" id="KW-1185">Reference proteome</keyword>
<dbReference type="PATRIC" id="fig|911238.3.peg.221"/>
<dbReference type="AlphaFoldDB" id="G5JFM7"/>
<dbReference type="RefSeq" id="WP_002461807.1">
    <property type="nucleotide sequence ID" value="NZ_AEUN01000020.1"/>
</dbReference>
<organism evidence="2 3">
    <name type="scientific">Staphylococcus simiae CCM 7213 = CCUG 51256</name>
    <dbReference type="NCBI Taxonomy" id="911238"/>
    <lineage>
        <taxon>Bacteria</taxon>
        <taxon>Bacillati</taxon>
        <taxon>Bacillota</taxon>
        <taxon>Bacilli</taxon>
        <taxon>Bacillales</taxon>
        <taxon>Staphylococcaceae</taxon>
        <taxon>Staphylococcus</taxon>
    </lineage>
</organism>
<dbReference type="PANTHER" id="PTHR40265">
    <property type="entry name" value="BLL2707 PROTEIN"/>
    <property type="match status" value="1"/>
</dbReference>
<dbReference type="Proteomes" id="UP000005413">
    <property type="component" value="Unassembled WGS sequence"/>
</dbReference>
<protein>
    <recommendedName>
        <fullName evidence="1">Glyoxalase-like domain-containing protein</fullName>
    </recommendedName>
</protein>
<accession>G5JFM7</accession>
<dbReference type="SUPFAM" id="SSF54593">
    <property type="entry name" value="Glyoxalase/Bleomycin resistance protein/Dihydroxybiphenyl dioxygenase"/>
    <property type="match status" value="1"/>
</dbReference>
<sequence length="254" mass="29746">MTLKFDHIIHYVDQLEHFNFPGDILKLKSGGNHHKYGTYNKLAYINENYIELLDVEDNEKLKKMAKTSEGDVAFATQIVQEQYEQGFKNICFRTDDIAKVKQRLDDNDVESVGPIAMEREGKKGNKVKWQLLYIVNNDEKDVKPPFFIQWDDTDAVRHDKLKDEFQTNFSIEMITIKSSQRPQTVANFQQWFDLDIVESTDTYTDLILKTDDIYIRIEDGKQSKYHALLIKDNQANMPFSIFIRGAVYKFEPLV</sequence>
<dbReference type="InterPro" id="IPR025870">
    <property type="entry name" value="Glyoxalase-like_dom"/>
</dbReference>
<dbReference type="OrthoDB" id="9111355at2"/>
<feature type="domain" description="Glyoxalase-like" evidence="1">
    <location>
        <begin position="5"/>
        <end position="192"/>
    </location>
</feature>
<reference evidence="2 3" key="1">
    <citation type="journal article" date="2012" name="BMC Genomics">
        <title>Comparative genomic analysis of the genus Staphylococcus including Staphylococcus aureus and its newly described sister species Staphylococcus simiae.</title>
        <authorList>
            <person name="Suzuki H."/>
            <person name="Lefebure T."/>
            <person name="Pavinski Bitar P."/>
            <person name="Stanhope M.J."/>
        </authorList>
    </citation>
    <scope>NUCLEOTIDE SEQUENCE [LARGE SCALE GENOMIC DNA]</scope>
    <source>
        <strain evidence="2 3">CCM 7213</strain>
    </source>
</reference>
<dbReference type="PANTHER" id="PTHR40265:SF1">
    <property type="entry name" value="GLYOXALASE-LIKE DOMAIN-CONTAINING PROTEIN"/>
    <property type="match status" value="1"/>
</dbReference>
<dbReference type="EMBL" id="AEUN01000020">
    <property type="protein sequence ID" value="EHJ09017.1"/>
    <property type="molecule type" value="Genomic_DNA"/>
</dbReference>